<comment type="caution">
    <text evidence="2">The sequence shown here is derived from an EMBL/GenBank/DDBJ whole genome shotgun (WGS) entry which is preliminary data.</text>
</comment>
<dbReference type="CDD" id="cd06223">
    <property type="entry name" value="PRTases_typeI"/>
    <property type="match status" value="1"/>
</dbReference>
<dbReference type="GO" id="GO:0016740">
    <property type="term" value="F:transferase activity"/>
    <property type="evidence" value="ECO:0007669"/>
    <property type="project" value="UniProtKB-KW"/>
</dbReference>
<proteinExistence type="predicted"/>
<organism evidence="2">
    <name type="scientific">mine drainage metagenome</name>
    <dbReference type="NCBI Taxonomy" id="410659"/>
    <lineage>
        <taxon>unclassified sequences</taxon>
        <taxon>metagenomes</taxon>
        <taxon>ecological metagenomes</taxon>
    </lineage>
</organism>
<dbReference type="Gene3D" id="3.40.50.2020">
    <property type="match status" value="1"/>
</dbReference>
<dbReference type="Gene3D" id="3.30.1310.20">
    <property type="entry name" value="PRTase-like"/>
    <property type="match status" value="1"/>
</dbReference>
<dbReference type="InterPro" id="IPR029058">
    <property type="entry name" value="AB_hydrolase_fold"/>
</dbReference>
<dbReference type="Gene3D" id="3.40.50.1820">
    <property type="entry name" value="alpha/beta hydrolase"/>
    <property type="match status" value="1"/>
</dbReference>
<dbReference type="InterPro" id="IPR000836">
    <property type="entry name" value="PRTase_dom"/>
</dbReference>
<reference evidence="2" key="1">
    <citation type="submission" date="2016-10" db="EMBL/GenBank/DDBJ databases">
        <title>Sequence of Gallionella enrichment culture.</title>
        <authorList>
            <person name="Poehlein A."/>
            <person name="Muehling M."/>
            <person name="Daniel R."/>
        </authorList>
    </citation>
    <scope>NUCLEOTIDE SEQUENCE</scope>
</reference>
<keyword evidence="2" id="KW-0808">Transferase</keyword>
<dbReference type="Pfam" id="PF00156">
    <property type="entry name" value="Pribosyltran"/>
    <property type="match status" value="1"/>
</dbReference>
<accession>A0A1J5QAZ1</accession>
<dbReference type="AlphaFoldDB" id="A0A1J5QAZ1"/>
<evidence type="ECO:0000313" key="2">
    <source>
        <dbReference type="EMBL" id="OIQ80801.1"/>
    </source>
</evidence>
<name>A0A1J5QAZ1_9ZZZZ</name>
<feature type="domain" description="Phosphoribosyltransferase" evidence="1">
    <location>
        <begin position="9"/>
        <end position="161"/>
    </location>
</feature>
<gene>
    <name evidence="2" type="ORF">GALL_374370</name>
</gene>
<dbReference type="InterPro" id="IPR029057">
    <property type="entry name" value="PRTase-like"/>
</dbReference>
<protein>
    <submittedName>
        <fullName evidence="2">Putative phosphoribosyl transferasec</fullName>
    </submittedName>
</protein>
<dbReference type="EMBL" id="MLJW01001010">
    <property type="protein sequence ID" value="OIQ80801.1"/>
    <property type="molecule type" value="Genomic_DNA"/>
</dbReference>
<dbReference type="SUPFAM" id="SSF53271">
    <property type="entry name" value="PRTase-like"/>
    <property type="match status" value="1"/>
</dbReference>
<sequence>MTVFTDRADAGRRLAHRMKTHRGEDVVVLGLPRGGVVVAYEVALALGAPLDVIVVRKLGVPYQPEVAMGAIGEEGVRVVDEDTVAHAGITEDELAAIERRERALLDTRVSHYRAGRERVDLTGRLALIVDDGMATGATARAACQVARRLGAARVVVAVPVASCGAIREMTDADEVYSLAAPHPFVAVGSVYDDFSPTTDEEVVVLLDLARRRDPDQPGPVARRSTDIDVAIPVPGHTVHGELHLPSHASAVVVFAHGSGSSRHSPRNRFVASVLHRAGLGTLLIDLLSPEEELDRSTVFDVVLLANRLAAATRWLHAQPDTSTCQIGYFGASTGAAAALWAASDPTLAIAAIVSRGGRPDLAASRLGRVCAPTLLIVGGADTTVVELNREAQGLLHGPNELALVPGAMHLFEEPGALAQVALLASDWFTQHLLHARVGGSALVAR</sequence>
<dbReference type="SUPFAM" id="SSF53474">
    <property type="entry name" value="alpha/beta-Hydrolases"/>
    <property type="match status" value="1"/>
</dbReference>
<evidence type="ECO:0000259" key="1">
    <source>
        <dbReference type="Pfam" id="PF00156"/>
    </source>
</evidence>